<dbReference type="AlphaFoldDB" id="A0AA88GRK1"/>
<protein>
    <submittedName>
        <fullName evidence="2">Uncharacterized protein</fullName>
    </submittedName>
</protein>
<gene>
    <name evidence="2" type="ORF">C9374_004767</name>
</gene>
<reference evidence="2 3" key="1">
    <citation type="journal article" date="2018" name="BMC Genomics">
        <title>The genome of Naegleria lovaniensis, the basis for a comparative approach to unravel pathogenicity factors of the human pathogenic amoeba N. fowleri.</title>
        <authorList>
            <person name="Liechti N."/>
            <person name="Schurch N."/>
            <person name="Bruggmann R."/>
            <person name="Wittwer M."/>
        </authorList>
    </citation>
    <scope>NUCLEOTIDE SEQUENCE [LARGE SCALE GENOMIC DNA]</scope>
    <source>
        <strain evidence="2 3">ATCC 30569</strain>
    </source>
</reference>
<feature type="region of interest" description="Disordered" evidence="1">
    <location>
        <begin position="1"/>
        <end position="101"/>
    </location>
</feature>
<feature type="compositionally biased region" description="Low complexity" evidence="1">
    <location>
        <begin position="7"/>
        <end position="26"/>
    </location>
</feature>
<organism evidence="2 3">
    <name type="scientific">Naegleria lovaniensis</name>
    <name type="common">Amoeba</name>
    <dbReference type="NCBI Taxonomy" id="51637"/>
    <lineage>
        <taxon>Eukaryota</taxon>
        <taxon>Discoba</taxon>
        <taxon>Heterolobosea</taxon>
        <taxon>Tetramitia</taxon>
        <taxon>Eutetramitia</taxon>
        <taxon>Vahlkampfiidae</taxon>
        <taxon>Naegleria</taxon>
    </lineage>
</organism>
<dbReference type="Proteomes" id="UP000816034">
    <property type="component" value="Unassembled WGS sequence"/>
</dbReference>
<evidence type="ECO:0000313" key="3">
    <source>
        <dbReference type="Proteomes" id="UP000816034"/>
    </source>
</evidence>
<evidence type="ECO:0000256" key="1">
    <source>
        <dbReference type="SAM" id="MobiDB-lite"/>
    </source>
</evidence>
<proteinExistence type="predicted"/>
<keyword evidence="3" id="KW-1185">Reference proteome</keyword>
<dbReference type="RefSeq" id="XP_044548479.1">
    <property type="nucleotide sequence ID" value="XM_044694442.1"/>
</dbReference>
<dbReference type="EMBL" id="PYSW02000022">
    <property type="protein sequence ID" value="KAG2382800.1"/>
    <property type="molecule type" value="Genomic_DNA"/>
</dbReference>
<sequence length="101" mass="11197">MNVPHVSSTTSPKASLPTTATTTASKFQEENSEQQLPSDKPLASHPYFTNHPRLAQQPQHQQTRTKSPHNTRNNSTAVTTMSNKPKSMNHQKPTPTTTLHN</sequence>
<evidence type="ECO:0000313" key="2">
    <source>
        <dbReference type="EMBL" id="KAG2382800.1"/>
    </source>
</evidence>
<accession>A0AA88GRK1</accession>
<dbReference type="GeneID" id="68097222"/>
<name>A0AA88GRK1_NAELO</name>
<comment type="caution">
    <text evidence="2">The sequence shown here is derived from an EMBL/GenBank/DDBJ whole genome shotgun (WGS) entry which is preliminary data.</text>
</comment>
<feature type="compositionally biased region" description="Polar residues" evidence="1">
    <location>
        <begin position="56"/>
        <end position="101"/>
    </location>
</feature>